<sequence>MDGKENNSLFTPGLSNSVEKDTRGTVKCYLRNGLAQWARPGIEPGTSRTLSENHTPRPPSLVKFTPGLSNSVEKDTRGTVKCYLRNGLAQWARPGIEPGTSRTLSENHTPRPPSLVKDTRGTVKCYLRNGLAQWARPGIEPGTSRTLSENHTPRPPSLVKFFVLILLLYLDEVKRDFRARPGFEPGTSRTQSENHTPRPPSRVVSV</sequence>
<accession>A0A8X6SHZ5</accession>
<dbReference type="Proteomes" id="UP000887159">
    <property type="component" value="Unassembled WGS sequence"/>
</dbReference>
<feature type="region of interest" description="Disordered" evidence="1">
    <location>
        <begin position="181"/>
        <end position="206"/>
    </location>
</feature>
<feature type="region of interest" description="Disordered" evidence="1">
    <location>
        <begin position="40"/>
        <end position="70"/>
    </location>
</feature>
<dbReference type="EMBL" id="BMAU01021323">
    <property type="protein sequence ID" value="GFY13676.1"/>
    <property type="molecule type" value="Genomic_DNA"/>
</dbReference>
<evidence type="ECO:0000256" key="1">
    <source>
        <dbReference type="SAM" id="MobiDB-lite"/>
    </source>
</evidence>
<gene>
    <name evidence="2" type="ORF">TNCV_4960461</name>
</gene>
<feature type="region of interest" description="Disordered" evidence="1">
    <location>
        <begin position="94"/>
        <end position="118"/>
    </location>
</feature>
<dbReference type="AlphaFoldDB" id="A0A8X6SHZ5"/>
<organism evidence="2 3">
    <name type="scientific">Trichonephila clavipes</name>
    <name type="common">Golden silk orbweaver</name>
    <name type="synonym">Nephila clavipes</name>
    <dbReference type="NCBI Taxonomy" id="2585209"/>
    <lineage>
        <taxon>Eukaryota</taxon>
        <taxon>Metazoa</taxon>
        <taxon>Ecdysozoa</taxon>
        <taxon>Arthropoda</taxon>
        <taxon>Chelicerata</taxon>
        <taxon>Arachnida</taxon>
        <taxon>Araneae</taxon>
        <taxon>Araneomorphae</taxon>
        <taxon>Entelegynae</taxon>
        <taxon>Araneoidea</taxon>
        <taxon>Nephilidae</taxon>
        <taxon>Trichonephila</taxon>
    </lineage>
</organism>
<protein>
    <submittedName>
        <fullName evidence="2">Uncharacterized protein</fullName>
    </submittedName>
</protein>
<keyword evidence="3" id="KW-1185">Reference proteome</keyword>
<comment type="caution">
    <text evidence="2">The sequence shown here is derived from an EMBL/GenBank/DDBJ whole genome shotgun (WGS) entry which is preliminary data.</text>
</comment>
<evidence type="ECO:0000313" key="2">
    <source>
        <dbReference type="EMBL" id="GFY13676.1"/>
    </source>
</evidence>
<proteinExistence type="predicted"/>
<name>A0A8X6SHZ5_TRICX</name>
<evidence type="ECO:0000313" key="3">
    <source>
        <dbReference type="Proteomes" id="UP000887159"/>
    </source>
</evidence>
<reference evidence="2" key="1">
    <citation type="submission" date="2020-08" db="EMBL/GenBank/DDBJ databases">
        <title>Multicomponent nature underlies the extraordinary mechanical properties of spider dragline silk.</title>
        <authorList>
            <person name="Kono N."/>
            <person name="Nakamura H."/>
            <person name="Mori M."/>
            <person name="Yoshida Y."/>
            <person name="Ohtoshi R."/>
            <person name="Malay A.D."/>
            <person name="Moran D.A.P."/>
            <person name="Tomita M."/>
            <person name="Numata K."/>
            <person name="Arakawa K."/>
        </authorList>
    </citation>
    <scope>NUCLEOTIDE SEQUENCE</scope>
</reference>